<accession>D2ZXE7</accession>
<dbReference type="Proteomes" id="UP000003344">
    <property type="component" value="Unassembled WGS sequence"/>
</dbReference>
<dbReference type="STRING" id="546266.NEIMUCOT_05300"/>
<gene>
    <name evidence="1" type="ORF">NEIMUCOT_05300</name>
</gene>
<proteinExistence type="predicted"/>
<organism evidence="1 2">
    <name type="scientific">Neisseria mucosa (strain ATCC 25996 / DSM 4631 / NCTC 10774 / M26)</name>
    <dbReference type="NCBI Taxonomy" id="546266"/>
    <lineage>
        <taxon>Bacteria</taxon>
        <taxon>Pseudomonadati</taxon>
        <taxon>Pseudomonadota</taxon>
        <taxon>Betaproteobacteria</taxon>
        <taxon>Neisseriales</taxon>
        <taxon>Neisseriaceae</taxon>
        <taxon>Neisseria</taxon>
    </lineage>
</organism>
<evidence type="ECO:0000313" key="2">
    <source>
        <dbReference type="Proteomes" id="UP000003344"/>
    </source>
</evidence>
<evidence type="ECO:0000313" key="1">
    <source>
        <dbReference type="EMBL" id="EFC88350.1"/>
    </source>
</evidence>
<sequence length="145" mass="16754">MATKLLTLPLLPLLKLHLLLPKLHLLLLKQHLLLLKLLLLLPKLLLPKLPLLLLKPLLPLPKLPLLLLKPLLLQNNIFTVKKAGYRLYPAFLFFRRPLPFFVPLIRYIILRTHINHPCFPLCPICTTVFLNSFPPLKSSKPLRPC</sequence>
<dbReference type="AlphaFoldDB" id="D2ZXE7"/>
<comment type="caution">
    <text evidence="1">The sequence shown here is derived from an EMBL/GenBank/DDBJ whole genome shotgun (WGS) entry which is preliminary data.</text>
</comment>
<name>D2ZXE7_NEIM2</name>
<dbReference type="EMBL" id="ACDX02000009">
    <property type="protein sequence ID" value="EFC88350.1"/>
    <property type="molecule type" value="Genomic_DNA"/>
</dbReference>
<reference evidence="1 2" key="1">
    <citation type="submission" date="2009-10" db="EMBL/GenBank/DDBJ databases">
        <authorList>
            <person name="Weinstock G."/>
            <person name="Sodergren E."/>
            <person name="Clifton S."/>
            <person name="Fulton L."/>
            <person name="Fulton B."/>
            <person name="Courtney L."/>
            <person name="Fronick C."/>
            <person name="Harrison M."/>
            <person name="Strong C."/>
            <person name="Farmer C."/>
            <person name="Delahaunty K."/>
            <person name="Markovic C."/>
            <person name="Hall O."/>
            <person name="Minx P."/>
            <person name="Tomlinson C."/>
            <person name="Mitreva M."/>
            <person name="Nelson J."/>
            <person name="Hou S."/>
            <person name="Wollam A."/>
            <person name="Pepin K.H."/>
            <person name="Johnson M."/>
            <person name="Bhonagiri V."/>
            <person name="Nash W.E."/>
            <person name="Warren W."/>
            <person name="Chinwalla A."/>
            <person name="Mardis E.R."/>
            <person name="Wilson R.K."/>
        </authorList>
    </citation>
    <scope>NUCLEOTIDE SEQUENCE [LARGE SCALE GENOMIC DNA]</scope>
    <source>
        <strain evidence="2">ATCC 25996 / DSM 4631 / NCTC 10774 / M26</strain>
    </source>
</reference>
<protein>
    <submittedName>
        <fullName evidence="1">Uncharacterized protein</fullName>
    </submittedName>
</protein>